<keyword evidence="2" id="KW-1185">Reference proteome</keyword>
<evidence type="ECO:0000256" key="1">
    <source>
        <dbReference type="SAM" id="SignalP"/>
    </source>
</evidence>
<feature type="signal peptide" evidence="1">
    <location>
        <begin position="1"/>
        <end position="17"/>
    </location>
</feature>
<keyword evidence="1" id="KW-0732">Signal</keyword>
<accession>A0A8B8C122</accession>
<organism evidence="2 3">
    <name type="scientific">Crassostrea virginica</name>
    <name type="common">Eastern oyster</name>
    <dbReference type="NCBI Taxonomy" id="6565"/>
    <lineage>
        <taxon>Eukaryota</taxon>
        <taxon>Metazoa</taxon>
        <taxon>Spiralia</taxon>
        <taxon>Lophotrochozoa</taxon>
        <taxon>Mollusca</taxon>
        <taxon>Bivalvia</taxon>
        <taxon>Autobranchia</taxon>
        <taxon>Pteriomorphia</taxon>
        <taxon>Ostreida</taxon>
        <taxon>Ostreoidea</taxon>
        <taxon>Ostreidae</taxon>
        <taxon>Crassostrea</taxon>
    </lineage>
</organism>
<dbReference type="Proteomes" id="UP000694844">
    <property type="component" value="Chromosome 9"/>
</dbReference>
<dbReference type="RefSeq" id="XP_022308794.1">
    <property type="nucleotide sequence ID" value="XM_022453086.1"/>
</dbReference>
<dbReference type="GeneID" id="111114672"/>
<evidence type="ECO:0000313" key="2">
    <source>
        <dbReference type="Proteomes" id="UP000694844"/>
    </source>
</evidence>
<dbReference type="AlphaFoldDB" id="A0A8B8C122"/>
<dbReference type="KEGG" id="cvn:111114672"/>
<dbReference type="InterPro" id="IPR011044">
    <property type="entry name" value="Quino_amine_DH_bsu"/>
</dbReference>
<reference evidence="3" key="1">
    <citation type="submission" date="2025-08" db="UniProtKB">
        <authorList>
            <consortium name="RefSeq"/>
        </authorList>
    </citation>
    <scope>IDENTIFICATION</scope>
    <source>
        <tissue evidence="3">Whole sample</tissue>
    </source>
</reference>
<protein>
    <submittedName>
        <fullName evidence="3">Uncharacterized protein LOC111114672</fullName>
    </submittedName>
</protein>
<dbReference type="OrthoDB" id="6109891at2759"/>
<sequence>MSILIQTLFLCIPLVYAAHFDNGHHTGTVTSSQITEASGICASRTHKDVLYTHNDSGDTHRIFAISATSGARLATIYINGAHSQDWEDIACGPCTGGSGHCVYIGDTGGNAGGDANTIYRIREPSSIHDQSVNVDGSLEFSWDQHDCETLLVDPRGEVYVVSKVGPGHHGKFVHLPASAWNQHHHVWVSDGVYLPITASSNSPVGGDISPSGTELLLKTYGHVYYWSIPDQNYEAHIHTYPEAQPYHPERQGEAVCWKADNSGYYTLSEGANSVLFFHRRI</sequence>
<gene>
    <name evidence="3" type="primary">LOC111114672</name>
</gene>
<feature type="chain" id="PRO_5034025901" evidence="1">
    <location>
        <begin position="18"/>
        <end position="281"/>
    </location>
</feature>
<evidence type="ECO:0000313" key="3">
    <source>
        <dbReference type="RefSeq" id="XP_022308794.1"/>
    </source>
</evidence>
<name>A0A8B8C122_CRAVI</name>
<proteinExistence type="predicted"/>
<dbReference type="SUPFAM" id="SSF50969">
    <property type="entry name" value="YVTN repeat-like/Quinoprotein amine dehydrogenase"/>
    <property type="match status" value="1"/>
</dbReference>